<keyword evidence="4 7" id="KW-1133">Transmembrane helix</keyword>
<feature type="transmembrane region" description="Helical" evidence="7">
    <location>
        <begin position="223"/>
        <end position="247"/>
    </location>
</feature>
<sequence length="552" mass="59359">MRPSTASTGDPFRARLSKDTTSPTKQAWPYEPDSGTSRPGACPHHRPPAAQGIGVTDRAAPTPDSEASENPKHGPSIGRSTLINLLGLLVPTVVGLATVPLYLHQIGEIRYGVLLLAFTFLGYFGAFDLGLGRAVAQRVARQDSVEDRNHTFWTAFLLSTGMGIIGAIFLYFLGQWLFAAIFRIPAELRPEMENAVPWLAAIVPLTAVISVLAGALEARQAFVALNLSQMTGVIGLQILPLAAAMLGHSSMPVLLAAALAGRLLGVAVMIATTARALPFYGLPHIHRPEIGPLLRFGGWVSVSGLVTPLLTIVDRFFIAAQIGAAAVTAYTVPYNLTQRFTYLPYALSTTLFPRFAKAEKRTSSQLLEDSIQTIAAIQTPIIISGIAILYPLFTFWLGYNLSKQAAPVAAILLFGISINTLAFIPFTFLQGSGRPHVPAIYHLLELLPYIVLLYFLTDEYGIDGAAWAWVARVSVDTVFLFISSGILPIFIKCLPSLSLTLCSTINFLTVKNNYAASALIAAAITTSILISPKPLTDTGKKLARHIKGIAFP</sequence>
<dbReference type="EMBL" id="LT841305">
    <property type="protein sequence ID" value="SMH66122.1"/>
    <property type="molecule type" value="Genomic_DNA"/>
</dbReference>
<protein>
    <submittedName>
        <fullName evidence="8">Polysaccharide biosynthesis protein</fullName>
    </submittedName>
</protein>
<dbReference type="GO" id="GO:0005886">
    <property type="term" value="C:plasma membrane"/>
    <property type="evidence" value="ECO:0007669"/>
    <property type="project" value="UniProtKB-SubCell"/>
</dbReference>
<keyword evidence="10" id="KW-1185">Reference proteome</keyword>
<feature type="region of interest" description="Disordered" evidence="6">
    <location>
        <begin position="1"/>
        <end position="75"/>
    </location>
</feature>
<dbReference type="Pfam" id="PF13440">
    <property type="entry name" value="Polysacc_synt_3"/>
    <property type="match status" value="1"/>
</dbReference>
<dbReference type="EMBL" id="CCCS020000052">
    <property type="protein sequence ID" value="CDQ11596.1"/>
    <property type="molecule type" value="Genomic_DNA"/>
</dbReference>
<dbReference type="InterPro" id="IPR050833">
    <property type="entry name" value="Poly_Biosynth_Transport"/>
</dbReference>
<dbReference type="AlphaFoldDB" id="A0A060UTF7"/>
<evidence type="ECO:0000256" key="2">
    <source>
        <dbReference type="ARBA" id="ARBA00022475"/>
    </source>
</evidence>
<dbReference type="CDD" id="cd13128">
    <property type="entry name" value="MATE_Wzx_like"/>
    <property type="match status" value="1"/>
</dbReference>
<feature type="transmembrane region" description="Helical" evidence="7">
    <location>
        <begin position="198"/>
        <end position="216"/>
    </location>
</feature>
<evidence type="ECO:0000313" key="9">
    <source>
        <dbReference type="EMBL" id="SMH66122.1"/>
    </source>
</evidence>
<evidence type="ECO:0000313" key="8">
    <source>
        <dbReference type="EMBL" id="CDQ11596.1"/>
    </source>
</evidence>
<dbReference type="Proteomes" id="UP000193925">
    <property type="component" value="Chromosome AFERRI"/>
</dbReference>
<evidence type="ECO:0000256" key="4">
    <source>
        <dbReference type="ARBA" id="ARBA00022989"/>
    </source>
</evidence>
<keyword evidence="3 7" id="KW-0812">Transmembrane</keyword>
<gene>
    <name evidence="9" type="ORF">AFERRI_20911</name>
    <name evidence="8" type="ORF">AFERRI_560145</name>
</gene>
<dbReference type="PANTHER" id="PTHR30250">
    <property type="entry name" value="PST FAMILY PREDICTED COLANIC ACID TRANSPORTER"/>
    <property type="match status" value="1"/>
</dbReference>
<evidence type="ECO:0000256" key="6">
    <source>
        <dbReference type="SAM" id="MobiDB-lite"/>
    </source>
</evidence>
<evidence type="ECO:0000256" key="3">
    <source>
        <dbReference type="ARBA" id="ARBA00022692"/>
    </source>
</evidence>
<reference evidence="8" key="1">
    <citation type="submission" date="2014-03" db="EMBL/GenBank/DDBJ databases">
        <authorList>
            <person name="Genoscope - CEA"/>
        </authorList>
    </citation>
    <scope>NUCLEOTIDE SEQUENCE [LARGE SCALE GENOMIC DNA]</scope>
    <source>
        <strain evidence="8">CF27</strain>
    </source>
</reference>
<feature type="transmembrane region" description="Helical" evidence="7">
    <location>
        <begin position="152"/>
        <end position="178"/>
    </location>
</feature>
<keyword evidence="5 7" id="KW-0472">Membrane</keyword>
<reference evidence="9 10" key="3">
    <citation type="submission" date="2017-03" db="EMBL/GenBank/DDBJ databases">
        <authorList>
            <person name="Regsiter A."/>
            <person name="William W."/>
        </authorList>
    </citation>
    <scope>NUCLEOTIDE SEQUENCE [LARGE SCALE GENOMIC DNA]</scope>
    <source>
        <strain evidence="9">PRJEB5721</strain>
    </source>
</reference>
<feature type="transmembrane region" description="Helical" evidence="7">
    <location>
        <begin position="82"/>
        <end position="103"/>
    </location>
</feature>
<feature type="transmembrane region" description="Helical" evidence="7">
    <location>
        <begin position="405"/>
        <end position="428"/>
    </location>
</feature>
<feature type="transmembrane region" description="Helical" evidence="7">
    <location>
        <begin position="381"/>
        <end position="399"/>
    </location>
</feature>
<name>A0A060UTF7_9PROT</name>
<feature type="transmembrane region" description="Helical" evidence="7">
    <location>
        <begin position="253"/>
        <end position="272"/>
    </location>
</feature>
<evidence type="ECO:0000256" key="7">
    <source>
        <dbReference type="SAM" id="Phobius"/>
    </source>
</evidence>
<feature type="transmembrane region" description="Helical" evidence="7">
    <location>
        <begin position="109"/>
        <end position="131"/>
    </location>
</feature>
<keyword evidence="2" id="KW-1003">Cell membrane</keyword>
<evidence type="ECO:0000256" key="5">
    <source>
        <dbReference type="ARBA" id="ARBA00023136"/>
    </source>
</evidence>
<evidence type="ECO:0000256" key="1">
    <source>
        <dbReference type="ARBA" id="ARBA00004651"/>
    </source>
</evidence>
<organism evidence="8">
    <name type="scientific">Acidithiobacillus ferrivorans</name>
    <dbReference type="NCBI Taxonomy" id="160808"/>
    <lineage>
        <taxon>Bacteria</taxon>
        <taxon>Pseudomonadati</taxon>
        <taxon>Pseudomonadota</taxon>
        <taxon>Acidithiobacillia</taxon>
        <taxon>Acidithiobacillales</taxon>
        <taxon>Acidithiobacillaceae</taxon>
        <taxon>Acidithiobacillus</taxon>
    </lineage>
</organism>
<dbReference type="PANTHER" id="PTHR30250:SF26">
    <property type="entry name" value="PSMA PROTEIN"/>
    <property type="match status" value="1"/>
</dbReference>
<comment type="subcellular location">
    <subcellularLocation>
        <location evidence="1">Cell membrane</location>
        <topology evidence="1">Multi-pass membrane protein</topology>
    </subcellularLocation>
</comment>
<reference evidence="8" key="2">
    <citation type="submission" date="2014-07" db="EMBL/GenBank/DDBJ databases">
        <title>Initial genome analysis of the psychrotolerant acidophile Acidithiobacillus ferrivorans CF27: insights into iron and sulfur oxidation pathways and into biofilm formation.</title>
        <authorList>
            <person name="Talla E."/>
            <person name="Hedrich S."/>
            <person name="Mangenot S."/>
            <person name="Ji B."/>
            <person name="Johnson D.B."/>
            <person name="Barbe V."/>
            <person name="Bonnefoy V."/>
        </authorList>
    </citation>
    <scope>NUCLEOTIDE SEQUENCE [LARGE SCALE GENOMIC DNA]</scope>
    <source>
        <strain evidence="8">CF27</strain>
    </source>
</reference>
<feature type="transmembrane region" description="Helical" evidence="7">
    <location>
        <begin position="316"/>
        <end position="336"/>
    </location>
</feature>
<evidence type="ECO:0000313" key="10">
    <source>
        <dbReference type="Proteomes" id="UP000193925"/>
    </source>
</evidence>
<accession>A0A060UTF7</accession>
<feature type="transmembrane region" description="Helical" evidence="7">
    <location>
        <begin position="512"/>
        <end position="530"/>
    </location>
</feature>
<feature type="transmembrane region" description="Helical" evidence="7">
    <location>
        <begin position="440"/>
        <end position="457"/>
    </location>
</feature>
<proteinExistence type="predicted"/>
<feature type="transmembrane region" description="Helical" evidence="7">
    <location>
        <begin position="469"/>
        <end position="491"/>
    </location>
</feature>